<protein>
    <submittedName>
        <fullName evidence="1">Uncharacterized protein</fullName>
    </submittedName>
</protein>
<reference evidence="1" key="1">
    <citation type="submission" date="2023-10" db="EMBL/GenBank/DDBJ databases">
        <authorList>
            <person name="Noh H."/>
        </authorList>
    </citation>
    <scope>NUCLEOTIDE SEQUENCE</scope>
    <source>
        <strain evidence="1">DUCC4014</strain>
    </source>
</reference>
<gene>
    <name evidence="1" type="primary">Xyl5</name>
    <name evidence="1" type="ORF">LOC62_02G003095</name>
</gene>
<accession>A0AAF1BPL6</accession>
<keyword evidence="2" id="KW-1185">Reference proteome</keyword>
<organism evidence="1 2">
    <name type="scientific">Vanrija pseudolonga</name>
    <dbReference type="NCBI Taxonomy" id="143232"/>
    <lineage>
        <taxon>Eukaryota</taxon>
        <taxon>Fungi</taxon>
        <taxon>Dikarya</taxon>
        <taxon>Basidiomycota</taxon>
        <taxon>Agaricomycotina</taxon>
        <taxon>Tremellomycetes</taxon>
        <taxon>Trichosporonales</taxon>
        <taxon>Trichosporonaceae</taxon>
        <taxon>Vanrija</taxon>
    </lineage>
</organism>
<dbReference type="RefSeq" id="XP_062625605.1">
    <property type="nucleotide sequence ID" value="XM_062769623.1"/>
</dbReference>
<dbReference type="AlphaFoldDB" id="A0AAF1BPL6"/>
<name>A0AAF1BPL6_9TREE</name>
<dbReference type="GeneID" id="87806341"/>
<evidence type="ECO:0000313" key="1">
    <source>
        <dbReference type="EMBL" id="WOO79573.1"/>
    </source>
</evidence>
<dbReference type="EMBL" id="CP086715">
    <property type="protein sequence ID" value="WOO79573.1"/>
    <property type="molecule type" value="Genomic_DNA"/>
</dbReference>
<evidence type="ECO:0000313" key="2">
    <source>
        <dbReference type="Proteomes" id="UP000827549"/>
    </source>
</evidence>
<sequence>MPICVAAVCPLFPRYATSILRWLNSSRFHVSSPNRPVRIRPANSGGTAVLSCPWNAVCVGSEASGTGVSSAVDRPPMSASDPRAKYDGAVIGALRLAEDAAKMWSWKPEIRVT</sequence>
<dbReference type="Proteomes" id="UP000827549">
    <property type="component" value="Chromosome 2"/>
</dbReference>
<proteinExistence type="predicted"/>